<comment type="caution">
    <text evidence="1">The sequence shown here is derived from an EMBL/GenBank/DDBJ whole genome shotgun (WGS) entry which is preliminary data.</text>
</comment>
<proteinExistence type="predicted"/>
<dbReference type="EMBL" id="BMIF01000004">
    <property type="protein sequence ID" value="GGA64075.1"/>
    <property type="molecule type" value="Genomic_DNA"/>
</dbReference>
<reference evidence="1" key="2">
    <citation type="submission" date="2020-09" db="EMBL/GenBank/DDBJ databases">
        <authorList>
            <person name="Sun Q."/>
            <person name="Zhou Y."/>
        </authorList>
    </citation>
    <scope>NUCLEOTIDE SEQUENCE</scope>
    <source>
        <strain evidence="1">CGMCC 1.15320</strain>
    </source>
</reference>
<reference evidence="1" key="1">
    <citation type="journal article" date="2014" name="Int. J. Syst. Evol. Microbiol.">
        <title>Complete genome sequence of Corynebacterium casei LMG S-19264T (=DSM 44701T), isolated from a smear-ripened cheese.</title>
        <authorList>
            <consortium name="US DOE Joint Genome Institute (JGI-PGF)"/>
            <person name="Walter F."/>
            <person name="Albersmeier A."/>
            <person name="Kalinowski J."/>
            <person name="Ruckert C."/>
        </authorList>
    </citation>
    <scope>NUCLEOTIDE SEQUENCE</scope>
    <source>
        <strain evidence="1">CGMCC 1.15320</strain>
    </source>
</reference>
<evidence type="ECO:0000313" key="2">
    <source>
        <dbReference type="Proteomes" id="UP000636264"/>
    </source>
</evidence>
<keyword evidence="2" id="KW-1185">Reference proteome</keyword>
<dbReference type="AlphaFoldDB" id="A0A916RPB1"/>
<organism evidence="1 2">
    <name type="scientific">Nitratireductor aestuarii</name>
    <dbReference type="NCBI Taxonomy" id="1735103"/>
    <lineage>
        <taxon>Bacteria</taxon>
        <taxon>Pseudomonadati</taxon>
        <taxon>Pseudomonadota</taxon>
        <taxon>Alphaproteobacteria</taxon>
        <taxon>Hyphomicrobiales</taxon>
        <taxon>Phyllobacteriaceae</taxon>
        <taxon>Nitratireductor</taxon>
    </lineage>
</organism>
<dbReference type="PROSITE" id="PS51257">
    <property type="entry name" value="PROKAR_LIPOPROTEIN"/>
    <property type="match status" value="1"/>
</dbReference>
<sequence>MSELHSKATGSGPVVGGVTGGVVCACAIGATSSINKTGGITAADVIFLRKLGRMGILKSTLSIDSSFYSNNCNAFNVILK</sequence>
<dbReference type="Proteomes" id="UP000636264">
    <property type="component" value="Unassembled WGS sequence"/>
</dbReference>
<accession>A0A916RPB1</accession>
<gene>
    <name evidence="1" type="ORF">GCM10011385_17380</name>
</gene>
<protein>
    <submittedName>
        <fullName evidence="1">Uncharacterized protein</fullName>
    </submittedName>
</protein>
<evidence type="ECO:0000313" key="1">
    <source>
        <dbReference type="EMBL" id="GGA64075.1"/>
    </source>
</evidence>
<name>A0A916RPB1_9HYPH</name>